<dbReference type="PANTHER" id="PTHR11241:SF0">
    <property type="entry name" value="DEOXYURIDINE 5'-TRIPHOSPHATE NUCLEOTIDOHYDROLASE"/>
    <property type="match status" value="1"/>
</dbReference>
<dbReference type="NCBIfam" id="TIGR00576">
    <property type="entry name" value="dut"/>
    <property type="match status" value="1"/>
</dbReference>
<dbReference type="Gene3D" id="2.70.40.10">
    <property type="match status" value="1"/>
</dbReference>
<dbReference type="InterPro" id="IPR033704">
    <property type="entry name" value="dUTPase_trimeric"/>
</dbReference>
<evidence type="ECO:0000256" key="5">
    <source>
        <dbReference type="ARBA" id="ARBA00047686"/>
    </source>
</evidence>
<dbReference type="GO" id="GO:0006226">
    <property type="term" value="P:dUMP biosynthetic process"/>
    <property type="evidence" value="ECO:0007669"/>
    <property type="project" value="InterPro"/>
</dbReference>
<sequence>MKKLKIVRLSETVPLPKYALPGDAGFDLYVNEEVTVLSMGRASLNTGYKMEIPEGCTGIIYEKSGLSFKHGIITYGNVIDSGYRGEVHVGVFNLSDAPYTFHAGDKVAQMIIHSYEEVKFIEVQDDELSSSERGTRGFGSTGK</sequence>
<evidence type="ECO:0000259" key="6">
    <source>
        <dbReference type="Pfam" id="PF00692"/>
    </source>
</evidence>
<gene>
    <name evidence="7" type="ORF">COV01_00965</name>
</gene>
<feature type="domain" description="dUTPase-like" evidence="6">
    <location>
        <begin position="13"/>
        <end position="142"/>
    </location>
</feature>
<protein>
    <recommendedName>
        <fullName evidence="2">dUTP diphosphatase</fullName>
        <ecNumber evidence="2">3.6.1.23</ecNumber>
    </recommendedName>
</protein>
<comment type="caution">
    <text evidence="7">The sequence shown here is derived from an EMBL/GenBank/DDBJ whole genome shotgun (WGS) entry which is preliminary data.</text>
</comment>
<dbReference type="InterPro" id="IPR008181">
    <property type="entry name" value="dUTPase"/>
</dbReference>
<dbReference type="EMBL" id="PFEQ01000001">
    <property type="protein sequence ID" value="PJE74586.1"/>
    <property type="molecule type" value="Genomic_DNA"/>
</dbReference>
<evidence type="ECO:0000256" key="4">
    <source>
        <dbReference type="ARBA" id="ARBA00023080"/>
    </source>
</evidence>
<evidence type="ECO:0000256" key="1">
    <source>
        <dbReference type="ARBA" id="ARBA00006581"/>
    </source>
</evidence>
<dbReference type="InterPro" id="IPR029054">
    <property type="entry name" value="dUTPase-like"/>
</dbReference>
<dbReference type="GO" id="GO:0004170">
    <property type="term" value="F:dUTP diphosphatase activity"/>
    <property type="evidence" value="ECO:0007669"/>
    <property type="project" value="UniProtKB-EC"/>
</dbReference>
<dbReference type="SUPFAM" id="SSF51283">
    <property type="entry name" value="dUTPase-like"/>
    <property type="match status" value="1"/>
</dbReference>
<name>A0A2M8LD76_9BACT</name>
<evidence type="ECO:0000256" key="3">
    <source>
        <dbReference type="ARBA" id="ARBA00022801"/>
    </source>
</evidence>
<dbReference type="Pfam" id="PF00692">
    <property type="entry name" value="dUTPase"/>
    <property type="match status" value="1"/>
</dbReference>
<evidence type="ECO:0000256" key="2">
    <source>
        <dbReference type="ARBA" id="ARBA00012379"/>
    </source>
</evidence>
<evidence type="ECO:0000313" key="7">
    <source>
        <dbReference type="EMBL" id="PJE74586.1"/>
    </source>
</evidence>
<proteinExistence type="inferred from homology"/>
<organism evidence="7 8">
    <name type="scientific">Candidatus Taylorbacteria bacterium CG10_big_fil_rev_8_21_14_0_10_41_48</name>
    <dbReference type="NCBI Taxonomy" id="1975024"/>
    <lineage>
        <taxon>Bacteria</taxon>
        <taxon>Candidatus Tayloriibacteriota</taxon>
    </lineage>
</organism>
<dbReference type="InterPro" id="IPR036157">
    <property type="entry name" value="dUTPase-like_sf"/>
</dbReference>
<keyword evidence="3" id="KW-0378">Hydrolase</keyword>
<dbReference type="PANTHER" id="PTHR11241">
    <property type="entry name" value="DEOXYURIDINE 5'-TRIPHOSPHATE NUCLEOTIDOHYDROLASE"/>
    <property type="match status" value="1"/>
</dbReference>
<dbReference type="Proteomes" id="UP000228700">
    <property type="component" value="Unassembled WGS sequence"/>
</dbReference>
<accession>A0A2M8LD76</accession>
<reference evidence="8" key="1">
    <citation type="submission" date="2017-09" db="EMBL/GenBank/DDBJ databases">
        <title>Depth-based differentiation of microbial function through sediment-hosted aquifers and enrichment of novel symbionts in the deep terrestrial subsurface.</title>
        <authorList>
            <person name="Probst A.J."/>
            <person name="Ladd B."/>
            <person name="Jarett J.K."/>
            <person name="Geller-Mcgrath D.E."/>
            <person name="Sieber C.M.K."/>
            <person name="Emerson J.B."/>
            <person name="Anantharaman K."/>
            <person name="Thomas B.C."/>
            <person name="Malmstrom R."/>
            <person name="Stieglmeier M."/>
            <person name="Klingl A."/>
            <person name="Woyke T."/>
            <person name="Ryan C.M."/>
            <person name="Banfield J.F."/>
        </authorList>
    </citation>
    <scope>NUCLEOTIDE SEQUENCE [LARGE SCALE GENOMIC DNA]</scope>
</reference>
<dbReference type="NCBIfam" id="NF001862">
    <property type="entry name" value="PRK00601.1"/>
    <property type="match status" value="1"/>
</dbReference>
<evidence type="ECO:0000313" key="8">
    <source>
        <dbReference type="Proteomes" id="UP000228700"/>
    </source>
</evidence>
<keyword evidence="4" id="KW-0546">Nucleotide metabolism</keyword>
<dbReference type="CDD" id="cd07557">
    <property type="entry name" value="trimeric_dUTPase"/>
    <property type="match status" value="1"/>
</dbReference>
<dbReference type="AlphaFoldDB" id="A0A2M8LD76"/>
<dbReference type="GO" id="GO:0046081">
    <property type="term" value="P:dUTP catabolic process"/>
    <property type="evidence" value="ECO:0007669"/>
    <property type="project" value="InterPro"/>
</dbReference>
<comment type="catalytic activity">
    <reaction evidence="5">
        <text>dUTP + H2O = dUMP + diphosphate + H(+)</text>
        <dbReference type="Rhea" id="RHEA:10248"/>
        <dbReference type="ChEBI" id="CHEBI:15377"/>
        <dbReference type="ChEBI" id="CHEBI:15378"/>
        <dbReference type="ChEBI" id="CHEBI:33019"/>
        <dbReference type="ChEBI" id="CHEBI:61555"/>
        <dbReference type="ChEBI" id="CHEBI:246422"/>
        <dbReference type="EC" id="3.6.1.23"/>
    </reaction>
</comment>
<comment type="similarity">
    <text evidence="1">Belongs to the dUTPase family.</text>
</comment>
<dbReference type="EC" id="3.6.1.23" evidence="2"/>
<dbReference type="GO" id="GO:0000287">
    <property type="term" value="F:magnesium ion binding"/>
    <property type="evidence" value="ECO:0007669"/>
    <property type="project" value="InterPro"/>
</dbReference>